<name>A0A3M3EX51_9PSED</name>
<dbReference type="STRING" id="47879.AXG94_14160"/>
<comment type="caution">
    <text evidence="2">The sequence shown here is derived from an EMBL/GenBank/DDBJ whole genome shotgun (WGS) entry which is preliminary data.</text>
</comment>
<accession>A0A3M3EX51</accession>
<protein>
    <recommendedName>
        <fullName evidence="1">DUF4123 domain-containing protein</fullName>
    </recommendedName>
</protein>
<dbReference type="Proteomes" id="UP000270661">
    <property type="component" value="Unassembled WGS sequence"/>
</dbReference>
<dbReference type="EMBL" id="RBOJ01000022">
    <property type="protein sequence ID" value="RMM54207.1"/>
    <property type="molecule type" value="Genomic_DNA"/>
</dbReference>
<dbReference type="AlphaFoldDB" id="A0A3M3EX51"/>
<organism evidence="2 3">
    <name type="scientific">Pseudomonas corrugata</name>
    <dbReference type="NCBI Taxonomy" id="47879"/>
    <lineage>
        <taxon>Bacteria</taxon>
        <taxon>Pseudomonadati</taxon>
        <taxon>Pseudomonadota</taxon>
        <taxon>Gammaproteobacteria</taxon>
        <taxon>Pseudomonadales</taxon>
        <taxon>Pseudomonadaceae</taxon>
        <taxon>Pseudomonas</taxon>
    </lineage>
</organism>
<evidence type="ECO:0000313" key="3">
    <source>
        <dbReference type="Proteomes" id="UP000270661"/>
    </source>
</evidence>
<proteinExistence type="predicted"/>
<dbReference type="Pfam" id="PF13503">
    <property type="entry name" value="DUF4123"/>
    <property type="match status" value="1"/>
</dbReference>
<evidence type="ECO:0000259" key="1">
    <source>
        <dbReference type="Pfam" id="PF13503"/>
    </source>
</evidence>
<dbReference type="OrthoDB" id="6981030at2"/>
<evidence type="ECO:0000313" key="2">
    <source>
        <dbReference type="EMBL" id="RMM54207.1"/>
    </source>
</evidence>
<feature type="domain" description="DUF4123" evidence="1">
    <location>
        <begin position="30"/>
        <end position="152"/>
    </location>
</feature>
<gene>
    <name evidence="2" type="ORF">ALQ77_01873</name>
</gene>
<dbReference type="InterPro" id="IPR025391">
    <property type="entry name" value="DUF4123"/>
</dbReference>
<sequence>MIMSPTALQWLQHLYAQAKACGLTHVDLLINCALFDYPLLQRLDELAPSPRYRLLLRDSPERAFADQGPVLVRVLLFDAVQQLWLKDFIQMCYRHSRVLALFSRWSFDALGERLGRCTQAEWDQGHKSGVLRYYDTRLFRLLCELLDPDQLRMLHEGVINWQWIDRDGKACQMAGFDVRQRDVGQGAPVLRLSDEQIAEVGVLSDAQQWCARQEILPGPYGFDSFETFIHQAFRVHVDADRQRLMGAAREQFLEEWLVECAAQAKGKRGIGQ</sequence>
<keyword evidence="3" id="KW-1185">Reference proteome</keyword>
<reference evidence="2 3" key="1">
    <citation type="submission" date="2018-08" db="EMBL/GenBank/DDBJ databases">
        <title>Recombination of ecologically and evolutionarily significant loci maintains genetic cohesion in the Pseudomonas syringae species complex.</title>
        <authorList>
            <person name="Dillon M."/>
            <person name="Thakur S."/>
            <person name="Almeida R.N.D."/>
            <person name="Weir B.S."/>
            <person name="Guttman D.S."/>
        </authorList>
    </citation>
    <scope>NUCLEOTIDE SEQUENCE [LARGE SCALE GENOMIC DNA]</scope>
    <source>
        <strain evidence="2 3">NCPPB2445</strain>
    </source>
</reference>